<proteinExistence type="inferred from homology"/>
<evidence type="ECO:0000313" key="5">
    <source>
        <dbReference type="Proteomes" id="UP000323597"/>
    </source>
</evidence>
<evidence type="ECO:0000256" key="1">
    <source>
        <dbReference type="ARBA" id="ARBA00008760"/>
    </source>
</evidence>
<dbReference type="Pfam" id="PF00830">
    <property type="entry name" value="Ribosomal_L28"/>
    <property type="match status" value="1"/>
</dbReference>
<name>A0A5D2UHF6_GOSMU</name>
<dbReference type="InterPro" id="IPR034704">
    <property type="entry name" value="Ribosomal_bL28/bL31-like_sf"/>
</dbReference>
<keyword evidence="3" id="KW-0687">Ribonucleoprotein</keyword>
<dbReference type="PANTHER" id="PTHR13528:SF2">
    <property type="entry name" value="LARGE RIBOSOMAL SUBUNIT PROTEIN BL28M"/>
    <property type="match status" value="1"/>
</dbReference>
<gene>
    <name evidence="4" type="ORF">E1A91_D06G126400v1</name>
</gene>
<dbReference type="PANTHER" id="PTHR13528">
    <property type="entry name" value="39S RIBOSOMAL PROTEIN L28, MITOCHONDRIAL"/>
    <property type="match status" value="1"/>
</dbReference>
<accession>A0A5D2UHF6</accession>
<evidence type="ECO:0000313" key="4">
    <source>
        <dbReference type="EMBL" id="TYI77147.1"/>
    </source>
</evidence>
<dbReference type="GO" id="GO:0003735">
    <property type="term" value="F:structural constituent of ribosome"/>
    <property type="evidence" value="ECO:0007669"/>
    <property type="project" value="InterPro"/>
</dbReference>
<dbReference type="AlphaFoldDB" id="A0A5D2UHF6"/>
<evidence type="ECO:0000256" key="3">
    <source>
        <dbReference type="ARBA" id="ARBA00023274"/>
    </source>
</evidence>
<organism evidence="4 5">
    <name type="scientific">Gossypium mustelinum</name>
    <name type="common">Cotton</name>
    <name type="synonym">Gossypium caicoense</name>
    <dbReference type="NCBI Taxonomy" id="34275"/>
    <lineage>
        <taxon>Eukaryota</taxon>
        <taxon>Viridiplantae</taxon>
        <taxon>Streptophyta</taxon>
        <taxon>Embryophyta</taxon>
        <taxon>Tracheophyta</taxon>
        <taxon>Spermatophyta</taxon>
        <taxon>Magnoliopsida</taxon>
        <taxon>eudicotyledons</taxon>
        <taxon>Gunneridae</taxon>
        <taxon>Pentapetalae</taxon>
        <taxon>rosids</taxon>
        <taxon>malvids</taxon>
        <taxon>Malvales</taxon>
        <taxon>Malvaceae</taxon>
        <taxon>Malvoideae</taxon>
        <taxon>Gossypium</taxon>
    </lineage>
</organism>
<comment type="similarity">
    <text evidence="1">Belongs to the bacterial ribosomal protein bL28 family.</text>
</comment>
<dbReference type="SUPFAM" id="SSF143800">
    <property type="entry name" value="L28p-like"/>
    <property type="match status" value="1"/>
</dbReference>
<protein>
    <submittedName>
        <fullName evidence="4">Uncharacterized protein</fullName>
    </submittedName>
</protein>
<dbReference type="Gene3D" id="2.30.170.40">
    <property type="entry name" value="Ribosomal protein L28/L24"/>
    <property type="match status" value="1"/>
</dbReference>
<keyword evidence="2" id="KW-0689">Ribosomal protein</keyword>
<keyword evidence="5" id="KW-1185">Reference proteome</keyword>
<dbReference type="Proteomes" id="UP000323597">
    <property type="component" value="Chromosome D06"/>
</dbReference>
<dbReference type="InterPro" id="IPR037147">
    <property type="entry name" value="Ribosomal_bL28_sf"/>
</dbReference>
<sequence>MTILPARETNRLSRRSWKPNVQEKHLFSYILDRPIRVKVTSHALRPHFCFGYSLINTRNPDEHLLLYTRKSTLTSD</sequence>
<reference evidence="4 5" key="1">
    <citation type="submission" date="2019-07" db="EMBL/GenBank/DDBJ databases">
        <title>WGS assembly of Gossypium mustelinum.</title>
        <authorList>
            <person name="Chen Z.J."/>
            <person name="Sreedasyam A."/>
            <person name="Ando A."/>
            <person name="Song Q."/>
            <person name="De L."/>
            <person name="Hulse-Kemp A."/>
            <person name="Ding M."/>
            <person name="Ye W."/>
            <person name="Kirkbride R."/>
            <person name="Jenkins J."/>
            <person name="Plott C."/>
            <person name="Lovell J."/>
            <person name="Lin Y.-M."/>
            <person name="Vaughn R."/>
            <person name="Liu B."/>
            <person name="Li W."/>
            <person name="Simpson S."/>
            <person name="Scheffler B."/>
            <person name="Saski C."/>
            <person name="Grover C."/>
            <person name="Hu G."/>
            <person name="Conover J."/>
            <person name="Carlson J."/>
            <person name="Shu S."/>
            <person name="Boston L."/>
            <person name="Williams M."/>
            <person name="Peterson D."/>
            <person name="Mcgee K."/>
            <person name="Jones D."/>
            <person name="Wendel J."/>
            <person name="Stelly D."/>
            <person name="Grimwood J."/>
            <person name="Schmutz J."/>
        </authorList>
    </citation>
    <scope>NUCLEOTIDE SEQUENCE [LARGE SCALE GENOMIC DNA]</scope>
    <source>
        <strain evidence="4">1408120.09</strain>
    </source>
</reference>
<dbReference type="GO" id="GO:0005762">
    <property type="term" value="C:mitochondrial large ribosomal subunit"/>
    <property type="evidence" value="ECO:0007669"/>
    <property type="project" value="TreeGrafter"/>
</dbReference>
<dbReference type="EMBL" id="CM017654">
    <property type="protein sequence ID" value="TYI77147.1"/>
    <property type="molecule type" value="Genomic_DNA"/>
</dbReference>
<evidence type="ECO:0000256" key="2">
    <source>
        <dbReference type="ARBA" id="ARBA00022980"/>
    </source>
</evidence>
<dbReference type="InterPro" id="IPR026569">
    <property type="entry name" value="Ribosomal_bL28"/>
</dbReference>